<dbReference type="GO" id="GO:2000042">
    <property type="term" value="P:negative regulation of double-strand break repair via homologous recombination"/>
    <property type="evidence" value="ECO:0007669"/>
    <property type="project" value="TreeGrafter"/>
</dbReference>
<dbReference type="PANTHER" id="PTHR33962:SF1">
    <property type="entry name" value="RECQ-MEDIATED GENOME INSTABILITY PROTEIN 2"/>
    <property type="match status" value="1"/>
</dbReference>
<evidence type="ECO:0000256" key="1">
    <source>
        <dbReference type="SAM" id="MobiDB-lite"/>
    </source>
</evidence>
<dbReference type="GO" id="GO:0016607">
    <property type="term" value="C:nuclear speck"/>
    <property type="evidence" value="ECO:0007669"/>
    <property type="project" value="TreeGrafter"/>
</dbReference>
<dbReference type="GO" id="GO:0005829">
    <property type="term" value="C:cytosol"/>
    <property type="evidence" value="ECO:0007669"/>
    <property type="project" value="TreeGrafter"/>
</dbReference>
<dbReference type="CTD" id="116028"/>
<name>A0A3Q0DA70_MESAU</name>
<dbReference type="GeneID" id="101828849"/>
<dbReference type="PANTHER" id="PTHR33962">
    <property type="entry name" value="RECQ-MEDIATED GENOME INSTABILITY PROTEIN 2 RMI2"/>
    <property type="match status" value="1"/>
</dbReference>
<dbReference type="InterPro" id="IPR012340">
    <property type="entry name" value="NA-bd_OB-fold"/>
</dbReference>
<dbReference type="InterPro" id="IPR032245">
    <property type="entry name" value="RMI2"/>
</dbReference>
<organism evidence="2 3">
    <name type="scientific">Mesocricetus auratus</name>
    <name type="common">Golden hamster</name>
    <dbReference type="NCBI Taxonomy" id="10036"/>
    <lineage>
        <taxon>Eukaryota</taxon>
        <taxon>Metazoa</taxon>
        <taxon>Chordata</taxon>
        <taxon>Craniata</taxon>
        <taxon>Vertebrata</taxon>
        <taxon>Euteleostomi</taxon>
        <taxon>Mammalia</taxon>
        <taxon>Eutheria</taxon>
        <taxon>Euarchontoglires</taxon>
        <taxon>Glires</taxon>
        <taxon>Rodentia</taxon>
        <taxon>Myomorpha</taxon>
        <taxon>Muroidea</taxon>
        <taxon>Cricetidae</taxon>
        <taxon>Cricetinae</taxon>
        <taxon>Mesocricetus</taxon>
    </lineage>
</organism>
<dbReference type="RefSeq" id="XP_021091275.1">
    <property type="nucleotide sequence ID" value="XM_021235616.2"/>
</dbReference>
<gene>
    <name evidence="3" type="primary">Rmi2</name>
</gene>
<dbReference type="OrthoDB" id="10024265at2759"/>
<dbReference type="GO" id="GO:0033045">
    <property type="term" value="P:regulation of sister chromatid segregation"/>
    <property type="evidence" value="ECO:0007669"/>
    <property type="project" value="TreeGrafter"/>
</dbReference>
<dbReference type="AlphaFoldDB" id="A0A3Q0DA70"/>
<protein>
    <submittedName>
        <fullName evidence="3">RecQ-mediated genome instability protein 2 isoform X1</fullName>
    </submittedName>
</protein>
<evidence type="ECO:0000313" key="2">
    <source>
        <dbReference type="Proteomes" id="UP000886700"/>
    </source>
</evidence>
<feature type="region of interest" description="Disordered" evidence="1">
    <location>
        <begin position="1"/>
        <end position="20"/>
    </location>
</feature>
<accession>A0A3Q0DA70</accession>
<dbReference type="GO" id="GO:0043007">
    <property type="term" value="P:maintenance of rDNA"/>
    <property type="evidence" value="ECO:0007669"/>
    <property type="project" value="TreeGrafter"/>
</dbReference>
<dbReference type="Gene3D" id="2.40.50.140">
    <property type="entry name" value="Nucleic acid-binding proteins"/>
    <property type="match status" value="1"/>
</dbReference>
<keyword evidence="2" id="KW-1185">Reference proteome</keyword>
<reference evidence="3" key="1">
    <citation type="submission" date="2025-08" db="UniProtKB">
        <authorList>
            <consortium name="RefSeq"/>
        </authorList>
    </citation>
    <scope>IDENTIFICATION</scope>
    <source>
        <tissue evidence="3">Liver</tissue>
    </source>
</reference>
<sequence>MAAAESLTSGGPGAVRLPRSPPLKVLAEQLRRHAEGGPGTWRLSRAAVGRAPLELAAVWMQGTVLAAEGGQARLRDPSGAFSVRGLERVPRGRPCLLPGDPKGYEFICVIASSCPADNISHPPHPPTLASFLPPLLRCSLSLLGWVERVLKLAAVSDRVNVL</sequence>
<dbReference type="Proteomes" id="UP000886700">
    <property type="component" value="Unplaced"/>
</dbReference>
<proteinExistence type="predicted"/>
<dbReference type="Pfam" id="PF16100">
    <property type="entry name" value="RMI2"/>
    <property type="match status" value="1"/>
</dbReference>
<evidence type="ECO:0000313" key="3">
    <source>
        <dbReference type="RefSeq" id="XP_021091275.1"/>
    </source>
</evidence>
<dbReference type="GO" id="GO:0006281">
    <property type="term" value="P:DNA repair"/>
    <property type="evidence" value="ECO:0007669"/>
    <property type="project" value="TreeGrafter"/>
</dbReference>